<dbReference type="PANTHER" id="PTHR31334">
    <property type="entry name" value="SMITH-MAGENIS SYNDROME REGION GENE 8 PROTEIN"/>
    <property type="match status" value="1"/>
</dbReference>
<feature type="compositionally biased region" description="Basic residues" evidence="6">
    <location>
        <begin position="957"/>
        <end position="975"/>
    </location>
</feature>
<name>D2VAE4_NAEGR</name>
<dbReference type="InParanoid" id="D2VAE4"/>
<dbReference type="GO" id="GO:0032045">
    <property type="term" value="C:guanyl-nucleotide exchange factor complex"/>
    <property type="evidence" value="ECO:0007669"/>
    <property type="project" value="TreeGrafter"/>
</dbReference>
<feature type="region of interest" description="Disordered" evidence="6">
    <location>
        <begin position="1"/>
        <end position="20"/>
    </location>
</feature>
<feature type="compositionally biased region" description="Basic residues" evidence="6">
    <location>
        <begin position="268"/>
        <end position="280"/>
    </location>
</feature>
<evidence type="ECO:0000256" key="6">
    <source>
        <dbReference type="SAM" id="MobiDB-lite"/>
    </source>
</evidence>
<dbReference type="AlphaFoldDB" id="D2VAE4"/>
<dbReference type="GO" id="GO:0005737">
    <property type="term" value="C:cytoplasm"/>
    <property type="evidence" value="ECO:0007669"/>
    <property type="project" value="UniProtKB-SubCell"/>
</dbReference>
<evidence type="ECO:0000256" key="1">
    <source>
        <dbReference type="ARBA" id="ARBA00004496"/>
    </source>
</evidence>
<dbReference type="VEuPathDB" id="AmoebaDB:NAEGRDRAFT_65831"/>
<evidence type="ECO:0000313" key="8">
    <source>
        <dbReference type="EMBL" id="EFC46292.1"/>
    </source>
</evidence>
<dbReference type="InterPro" id="IPR037521">
    <property type="entry name" value="FLCN/SMCR8_DENN"/>
</dbReference>
<evidence type="ECO:0000256" key="4">
    <source>
        <dbReference type="ARBA" id="ARBA00023006"/>
    </source>
</evidence>
<feature type="region of interest" description="Disordered" evidence="6">
    <location>
        <begin position="260"/>
        <end position="332"/>
    </location>
</feature>
<dbReference type="GO" id="GO:0005085">
    <property type="term" value="F:guanyl-nucleotide exchange factor activity"/>
    <property type="evidence" value="ECO:0007669"/>
    <property type="project" value="UniProtKB-KW"/>
</dbReference>
<keyword evidence="4" id="KW-0072">Autophagy</keyword>
<keyword evidence="9" id="KW-1185">Reference proteome</keyword>
<keyword evidence="3" id="KW-0344">Guanine-nucleotide releasing factor</keyword>
<reference evidence="8 9" key="1">
    <citation type="journal article" date="2010" name="Cell">
        <title>The genome of Naegleria gruberi illuminates early eukaryotic versatility.</title>
        <authorList>
            <person name="Fritz-Laylin L.K."/>
            <person name="Prochnik S.E."/>
            <person name="Ginger M.L."/>
            <person name="Dacks J.B."/>
            <person name="Carpenter M.L."/>
            <person name="Field M.C."/>
            <person name="Kuo A."/>
            <person name="Paredez A."/>
            <person name="Chapman J."/>
            <person name="Pham J."/>
            <person name="Shu S."/>
            <person name="Neupane R."/>
            <person name="Cipriano M."/>
            <person name="Mancuso J."/>
            <person name="Tu H."/>
            <person name="Salamov A."/>
            <person name="Lindquist E."/>
            <person name="Shapiro H."/>
            <person name="Lucas S."/>
            <person name="Grigoriev I.V."/>
            <person name="Cande W.Z."/>
            <person name="Fulton C."/>
            <person name="Rokhsar D.S."/>
            <person name="Dawson S.C."/>
        </authorList>
    </citation>
    <scope>NUCLEOTIDE SEQUENCE [LARGE SCALE GENOMIC DNA]</scope>
    <source>
        <strain evidence="8 9">NEG-M</strain>
    </source>
</reference>
<keyword evidence="2" id="KW-0963">Cytoplasm</keyword>
<protein>
    <submittedName>
        <fullName evidence="8">Uncharacterized protein AM52</fullName>
    </submittedName>
</protein>
<dbReference type="InterPro" id="IPR037520">
    <property type="entry name" value="Folliculin/SMCR8_longin"/>
</dbReference>
<comment type="similarity">
    <text evidence="5">Belongs to the SMCR8 family.</text>
</comment>
<dbReference type="GO" id="GO:0006914">
    <property type="term" value="P:autophagy"/>
    <property type="evidence" value="ECO:0007669"/>
    <property type="project" value="UniProtKB-KW"/>
</dbReference>
<dbReference type="PANTHER" id="PTHR31334:SF1">
    <property type="entry name" value="GUANINE NUCLEOTIDE EXCHANGE PROTEIN SMCR8"/>
    <property type="match status" value="1"/>
</dbReference>
<dbReference type="GeneID" id="8859533"/>
<evidence type="ECO:0000256" key="5">
    <source>
        <dbReference type="ARBA" id="ARBA00038137"/>
    </source>
</evidence>
<sequence>MANNHHHPPHHHQNNNYPKHHYHAHSRFNVNTQQKHLPLFRRDFIIVAEFCEQKGPTPLLVLPNDRALERFNVQKFVTRVLAGDHTRKHDKLGDNCTWICPEDTQVYLTDSAQGAFAYVHHITLHDINARGYVRPMVMCYVTNDKDKIMHHFEYLLNTFTQVSQTLKYGNNCKFLSDTQHQLYGIQKIEMKLHPNSGNELSSPSISSSQELSNEEKIEKRWREMSEGLFSPNNENALSKDTFELVMKELKDLRRRFMIHMNKSSSILKPKKKTQKNKKNSKSGPLQNHTYLFEESRSRSASNSSQSTYGAGSTEEDNSDQEVSSLGDPSSGDYKVVQIVHNSSSGNKLEENDFNEELDEESTELILNKIADEETLDTGLIDHIYMSFSAGTSSVSSLHLHPTFAVNPKANLNAVPYKSSHFVGGFSGASVGAPTTAFLSSPHQGSHIQNTSHMVNVLNDISDSPYLNSISSPTFNAMNSLKVQNPDFVELYETGLSVSSHNLKQFMPTILRCIHRNTNFETTLRTLAQIAGQKFYETSVDLMLNIIEHFYRDCDVIDMENADLDIINSNDLNSMLFIGRNFLLDFNIENGYHYPPTLSNTTFTKSFQYQSALNTSASINSSNDEVSWLDNENTYNDAEDEALSTISHDEQDNPLFGSFPSSSPVMANNSIEQSNSLSTNNSDRFQLYRNGFKGTGSYVNSLFQEYDKYDELFHELKKRKHNSSNYTASNNNQNQSLLTSLLFEYNYGEHSYGKGILRFFREFSFTKDIAYSIMIGRPIVIYADSNQEQIVRSIVNSLALFIPGFINGTFENTKNDYFSVCYWKTTPINILDFSTNKIIGLSKKVHFPTTFESWVSILDLENELYTGPSYYGRYLDIIFDESKEWFTEDAFLAFTHAIFLEMGMKASLYNQLYSIAKTRGHFYKKSLHKISTTDQAPKDGGRSSLFGPMFPSLPPQMIHKHNSQSSKKSKQKKASQHSHSYPIGSGALESMKDCSKTIQRQLGLKSCDSKIVDYLVDLIHIQESMELMLNPVLQNSIRVDTEVSLKHTNKRRKQTK</sequence>
<evidence type="ECO:0000313" key="9">
    <source>
        <dbReference type="Proteomes" id="UP000006671"/>
    </source>
</evidence>
<dbReference type="OMA" id="HAIFLEM"/>
<feature type="compositionally biased region" description="Low complexity" evidence="6">
    <location>
        <begin position="195"/>
        <end position="211"/>
    </location>
</feature>
<dbReference type="GO" id="GO:0005096">
    <property type="term" value="F:GTPase activator activity"/>
    <property type="evidence" value="ECO:0007669"/>
    <property type="project" value="InterPro"/>
</dbReference>
<evidence type="ECO:0000256" key="3">
    <source>
        <dbReference type="ARBA" id="ARBA00022658"/>
    </source>
</evidence>
<dbReference type="Pfam" id="PF11704">
    <property type="entry name" value="Folliculin"/>
    <property type="match status" value="1"/>
</dbReference>
<feature type="region of interest" description="Disordered" evidence="6">
    <location>
        <begin position="194"/>
        <end position="217"/>
    </location>
</feature>
<accession>D2VAE4</accession>
<evidence type="ECO:0000259" key="7">
    <source>
        <dbReference type="PROSITE" id="PS51834"/>
    </source>
</evidence>
<dbReference type="OrthoDB" id="2289278at2759"/>
<feature type="domain" description="UDENN FLCN/SMCR8-type" evidence="7">
    <location>
        <begin position="35"/>
        <end position="951"/>
    </location>
</feature>
<feature type="region of interest" description="Disordered" evidence="6">
    <location>
        <begin position="956"/>
        <end position="986"/>
    </location>
</feature>
<dbReference type="RefSeq" id="XP_002679036.1">
    <property type="nucleotide sequence ID" value="XM_002678990.1"/>
</dbReference>
<evidence type="ECO:0000256" key="2">
    <source>
        <dbReference type="ARBA" id="ARBA00022490"/>
    </source>
</evidence>
<dbReference type="Proteomes" id="UP000006671">
    <property type="component" value="Unassembled WGS sequence"/>
</dbReference>
<dbReference type="EMBL" id="GG738859">
    <property type="protein sequence ID" value="EFC46292.1"/>
    <property type="molecule type" value="Genomic_DNA"/>
</dbReference>
<dbReference type="PROSITE" id="PS51834">
    <property type="entry name" value="DENN_FLCN_SMCR8"/>
    <property type="match status" value="1"/>
</dbReference>
<organism evidence="9">
    <name type="scientific">Naegleria gruberi</name>
    <name type="common">Amoeba</name>
    <dbReference type="NCBI Taxonomy" id="5762"/>
    <lineage>
        <taxon>Eukaryota</taxon>
        <taxon>Discoba</taxon>
        <taxon>Heterolobosea</taxon>
        <taxon>Tetramitia</taxon>
        <taxon>Eutetramitia</taxon>
        <taxon>Vahlkampfiidae</taxon>
        <taxon>Naegleria</taxon>
    </lineage>
</organism>
<proteinExistence type="inferred from homology"/>
<dbReference type="KEGG" id="ngr:NAEGRDRAFT_65831"/>
<comment type="subcellular location">
    <subcellularLocation>
        <location evidence="1">Cytoplasm</location>
    </subcellularLocation>
</comment>
<gene>
    <name evidence="8" type="primary">AM52</name>
    <name evidence="8" type="ORF">NAEGRDRAFT_65831</name>
</gene>